<evidence type="ECO:0000256" key="4">
    <source>
        <dbReference type="ARBA" id="ARBA00022516"/>
    </source>
</evidence>
<dbReference type="EMBL" id="JRPR02000001">
    <property type="protein sequence ID" value="TLD97864.1"/>
    <property type="molecule type" value="Genomic_DNA"/>
</dbReference>
<evidence type="ECO:0000256" key="2">
    <source>
        <dbReference type="ARBA" id="ARBA00012687"/>
    </source>
</evidence>
<name>A0A4U8TDU8_9HELI</name>
<keyword evidence="6 11" id="KW-0328">Glycosyltransferase</keyword>
<evidence type="ECO:0000256" key="10">
    <source>
        <dbReference type="NCBIfam" id="TIGR00215"/>
    </source>
</evidence>
<evidence type="ECO:0000256" key="7">
    <source>
        <dbReference type="ARBA" id="ARBA00022679"/>
    </source>
</evidence>
<dbReference type="STRING" id="1677920.LS71_00170"/>
<evidence type="ECO:0000313" key="11">
    <source>
        <dbReference type="EMBL" id="TLD97864.1"/>
    </source>
</evidence>
<keyword evidence="5" id="KW-0441">Lipid A biosynthesis</keyword>
<comment type="function">
    <text evidence="1">Condensation of UDP-2,3-diacylglucosamine and 2,3-diacylglucosamine-1-phosphate to form lipid A disaccharide, a precursor of lipid A, a phosphorylated glycolipid that anchors the lipopolysaccharide to the outer membrane of the cell.</text>
</comment>
<accession>A0A4U8TDU8</accession>
<evidence type="ECO:0000256" key="8">
    <source>
        <dbReference type="ARBA" id="ARBA00023098"/>
    </source>
</evidence>
<gene>
    <name evidence="11" type="ORF">LS71_001660</name>
</gene>
<dbReference type="AlphaFoldDB" id="A0A4U8TDU8"/>
<organism evidence="11 12">
    <name type="scientific">Helicobacter jaachi</name>
    <dbReference type="NCBI Taxonomy" id="1677920"/>
    <lineage>
        <taxon>Bacteria</taxon>
        <taxon>Pseudomonadati</taxon>
        <taxon>Campylobacterota</taxon>
        <taxon>Epsilonproteobacteria</taxon>
        <taxon>Campylobacterales</taxon>
        <taxon>Helicobacteraceae</taxon>
        <taxon>Helicobacter</taxon>
    </lineage>
</organism>
<dbReference type="PANTHER" id="PTHR30372:SF4">
    <property type="entry name" value="LIPID-A-DISACCHARIDE SYNTHASE, MITOCHONDRIAL-RELATED"/>
    <property type="match status" value="1"/>
</dbReference>
<keyword evidence="8" id="KW-0443">Lipid metabolism</keyword>
<evidence type="ECO:0000256" key="3">
    <source>
        <dbReference type="ARBA" id="ARBA00020902"/>
    </source>
</evidence>
<dbReference type="GO" id="GO:0016020">
    <property type="term" value="C:membrane"/>
    <property type="evidence" value="ECO:0007669"/>
    <property type="project" value="GOC"/>
</dbReference>
<evidence type="ECO:0000256" key="6">
    <source>
        <dbReference type="ARBA" id="ARBA00022676"/>
    </source>
</evidence>
<evidence type="ECO:0000256" key="9">
    <source>
        <dbReference type="ARBA" id="ARBA00048975"/>
    </source>
</evidence>
<keyword evidence="7 11" id="KW-0808">Transferase</keyword>
<sequence>MESTESTLSTPAQKSLFVSACEPSANVHLAYLAKHLDTSLRICGVFEPEVFADFKHAQPSFTLKDFAIMGFFDVCKKLLFFKRAVQEMSELAKSCDVVLLLDSSSFNLPIAKRVKQSNSKARVVYYILPQVWAWKAWRAKNIESSCDYLCAILPFELDMYPRALQEQRIKYVGHPLLDEITHMKSKPLSLKNGKIAFMPGSRRGEIKRIFPIFAALAKKLNNPKILILPKHFQKLTPQALTELYGEAIKDFEISFDTNSALIESSFAFVCSGTATLEATLIGTPLVLGYKTRALDVLIARAFVRLKHIGLANIFYNALHFGSPKVGNMQIHPEFIQSQLTTQNLLKAYEQYDVEDFFNKAMQIRAYLKHGSAKEVGALLTKLLNESIARDSYG</sequence>
<dbReference type="OrthoDB" id="9801642at2"/>
<evidence type="ECO:0000313" key="12">
    <source>
        <dbReference type="Proteomes" id="UP000029733"/>
    </source>
</evidence>
<dbReference type="SUPFAM" id="SSF53756">
    <property type="entry name" value="UDP-Glycosyltransferase/glycogen phosphorylase"/>
    <property type="match status" value="1"/>
</dbReference>
<dbReference type="InterPro" id="IPR003835">
    <property type="entry name" value="Glyco_trans_19"/>
</dbReference>
<evidence type="ECO:0000256" key="1">
    <source>
        <dbReference type="ARBA" id="ARBA00002056"/>
    </source>
</evidence>
<proteinExistence type="predicted"/>
<comment type="catalytic activity">
    <reaction evidence="9">
        <text>a lipid X + a UDP-2-N,3-O-bis[(3R)-3-hydroxyacyl]-alpha-D-glucosamine = a lipid A disaccharide + UDP + H(+)</text>
        <dbReference type="Rhea" id="RHEA:67828"/>
        <dbReference type="ChEBI" id="CHEBI:15378"/>
        <dbReference type="ChEBI" id="CHEBI:58223"/>
        <dbReference type="ChEBI" id="CHEBI:137748"/>
        <dbReference type="ChEBI" id="CHEBI:176338"/>
        <dbReference type="ChEBI" id="CHEBI:176343"/>
        <dbReference type="EC" id="2.4.1.182"/>
    </reaction>
</comment>
<dbReference type="NCBIfam" id="TIGR00215">
    <property type="entry name" value="lpxB"/>
    <property type="match status" value="1"/>
</dbReference>
<protein>
    <recommendedName>
        <fullName evidence="3 10">Lipid-A-disaccharide synthase</fullName>
        <ecNumber evidence="2 10">2.4.1.182</ecNumber>
    </recommendedName>
</protein>
<dbReference type="GO" id="GO:0009245">
    <property type="term" value="P:lipid A biosynthetic process"/>
    <property type="evidence" value="ECO:0007669"/>
    <property type="project" value="UniProtKB-UniRule"/>
</dbReference>
<dbReference type="GO" id="GO:0008915">
    <property type="term" value="F:lipid-A-disaccharide synthase activity"/>
    <property type="evidence" value="ECO:0007669"/>
    <property type="project" value="UniProtKB-UniRule"/>
</dbReference>
<keyword evidence="4" id="KW-0444">Lipid biosynthesis</keyword>
<reference evidence="11 12" key="1">
    <citation type="journal article" date="2014" name="Genome Announc.">
        <title>Draft genome sequences of eight enterohepatic helicobacter species isolated from both laboratory and wild rodents.</title>
        <authorList>
            <person name="Sheh A."/>
            <person name="Shen Z."/>
            <person name="Fox J.G."/>
        </authorList>
    </citation>
    <scope>NUCLEOTIDE SEQUENCE [LARGE SCALE GENOMIC DNA]</scope>
    <source>
        <strain evidence="11 12">MIT 09-6949</strain>
    </source>
</reference>
<dbReference type="PANTHER" id="PTHR30372">
    <property type="entry name" value="LIPID-A-DISACCHARIDE SYNTHASE"/>
    <property type="match status" value="1"/>
</dbReference>
<keyword evidence="12" id="KW-1185">Reference proteome</keyword>
<dbReference type="Pfam" id="PF02684">
    <property type="entry name" value="LpxB"/>
    <property type="match status" value="1"/>
</dbReference>
<evidence type="ECO:0000256" key="5">
    <source>
        <dbReference type="ARBA" id="ARBA00022556"/>
    </source>
</evidence>
<dbReference type="RefSeq" id="WP_034352218.1">
    <property type="nucleotide sequence ID" value="NZ_JRPR02000001.1"/>
</dbReference>
<dbReference type="GO" id="GO:0005543">
    <property type="term" value="F:phospholipid binding"/>
    <property type="evidence" value="ECO:0007669"/>
    <property type="project" value="TreeGrafter"/>
</dbReference>
<dbReference type="EC" id="2.4.1.182" evidence="2 10"/>
<comment type="caution">
    <text evidence="11">The sequence shown here is derived from an EMBL/GenBank/DDBJ whole genome shotgun (WGS) entry which is preliminary data.</text>
</comment>
<dbReference type="Proteomes" id="UP000029733">
    <property type="component" value="Unassembled WGS sequence"/>
</dbReference>